<evidence type="ECO:0000256" key="1">
    <source>
        <dbReference type="ARBA" id="ARBA00022962"/>
    </source>
</evidence>
<dbReference type="RefSeq" id="WP_103357222.1">
    <property type="nucleotide sequence ID" value="NZ_CP113107.1"/>
</dbReference>
<keyword evidence="1 3" id="KW-0315">Glutamine amidotransferase</keyword>
<dbReference type="GO" id="GO:0005829">
    <property type="term" value="C:cytosol"/>
    <property type="evidence" value="ECO:0007669"/>
    <property type="project" value="TreeGrafter"/>
</dbReference>
<dbReference type="Proteomes" id="UP000242752">
    <property type="component" value="Unassembled WGS sequence"/>
</dbReference>
<dbReference type="CDD" id="cd01743">
    <property type="entry name" value="GATase1_Anthranilate_Synthase"/>
    <property type="match status" value="1"/>
</dbReference>
<evidence type="ECO:0000259" key="2">
    <source>
        <dbReference type="Pfam" id="PF00117"/>
    </source>
</evidence>
<dbReference type="PRINTS" id="PR00097">
    <property type="entry name" value="ANTSNTHASEII"/>
</dbReference>
<dbReference type="SUPFAM" id="SSF52317">
    <property type="entry name" value="Class I glutamine amidotransferase-like"/>
    <property type="match status" value="1"/>
</dbReference>
<protein>
    <submittedName>
        <fullName evidence="3">Glutamine amidotransferase</fullName>
    </submittedName>
</protein>
<dbReference type="AlphaFoldDB" id="A0A2K3YW31"/>
<dbReference type="PROSITE" id="PS51273">
    <property type="entry name" value="GATASE_TYPE_1"/>
    <property type="match status" value="1"/>
</dbReference>
<accession>A0A2K3YW31</accession>
<dbReference type="OrthoDB" id="9804328at2"/>
<dbReference type="GO" id="GO:0016740">
    <property type="term" value="F:transferase activity"/>
    <property type="evidence" value="ECO:0007669"/>
    <property type="project" value="UniProtKB-KW"/>
</dbReference>
<dbReference type="GO" id="GO:0004049">
    <property type="term" value="F:anthranilate synthase activity"/>
    <property type="evidence" value="ECO:0007669"/>
    <property type="project" value="TreeGrafter"/>
</dbReference>
<evidence type="ECO:0000313" key="3">
    <source>
        <dbReference type="EMBL" id="PNZ29820.1"/>
    </source>
</evidence>
<gene>
    <name evidence="3" type="ORF">CD122_01320</name>
</gene>
<organism evidence="3 4">
    <name type="scientific">Staphylococcus rostri</name>
    <dbReference type="NCBI Taxonomy" id="522262"/>
    <lineage>
        <taxon>Bacteria</taxon>
        <taxon>Bacillati</taxon>
        <taxon>Bacillota</taxon>
        <taxon>Bacilli</taxon>
        <taxon>Bacillales</taxon>
        <taxon>Staphylococcaceae</taxon>
        <taxon>Staphylococcus</taxon>
    </lineage>
</organism>
<evidence type="ECO:0000313" key="4">
    <source>
        <dbReference type="Proteomes" id="UP000242752"/>
    </source>
</evidence>
<proteinExistence type="predicted"/>
<sequence>MILVIDNYDSFTYNLVDLLRAHDEVVVVYPDDPNVLAYKPSAVVLSPGPGHPNDNDWLTRIIDHYQELPILGICLGAQALYHYYGGIVDVGDRIVHGKIDQLKFEAASKLYENVSEYSDIMRYHSLVCQRETLPDDLVVTGSTRDCIQSFEHRNARHFGVQYHPESFASPDVAHIVTNFINITRLEETTDDVTQ</sequence>
<dbReference type="InterPro" id="IPR050472">
    <property type="entry name" value="Anth_synth/Amidotransfase"/>
</dbReference>
<name>A0A2K3YW31_9STAP</name>
<comment type="caution">
    <text evidence="3">The sequence shown here is derived from an EMBL/GenBank/DDBJ whole genome shotgun (WGS) entry which is preliminary data.</text>
</comment>
<dbReference type="Gene3D" id="3.40.50.880">
    <property type="match status" value="1"/>
</dbReference>
<keyword evidence="4" id="KW-1185">Reference proteome</keyword>
<dbReference type="PANTHER" id="PTHR43418">
    <property type="entry name" value="MULTIFUNCTIONAL TRYPTOPHAN BIOSYNTHESIS PROTEIN-RELATED"/>
    <property type="match status" value="1"/>
</dbReference>
<feature type="domain" description="Glutamine amidotransferase" evidence="2">
    <location>
        <begin position="3"/>
        <end position="180"/>
    </location>
</feature>
<dbReference type="InterPro" id="IPR029062">
    <property type="entry name" value="Class_I_gatase-like"/>
</dbReference>
<reference evidence="3 4" key="1">
    <citation type="submission" date="2017-08" db="EMBL/GenBank/DDBJ databases">
        <title>Draft genome sequences of 64 type strains of genus Staph aureus.</title>
        <authorList>
            <person name="Cole K."/>
            <person name="Golubchik T."/>
            <person name="Russell J."/>
            <person name="Foster D."/>
            <person name="Llewelyn M."/>
            <person name="Wilson D."/>
            <person name="Crook D."/>
            <person name="Paul J."/>
        </authorList>
    </citation>
    <scope>NUCLEOTIDE SEQUENCE [LARGE SCALE GENOMIC DNA]</scope>
    <source>
        <strain evidence="3 4">DSM 21968</strain>
    </source>
</reference>
<dbReference type="PANTHER" id="PTHR43418:SF4">
    <property type="entry name" value="MULTIFUNCTIONAL TRYPTOPHAN BIOSYNTHESIS PROTEIN"/>
    <property type="match status" value="1"/>
</dbReference>
<dbReference type="InterPro" id="IPR017926">
    <property type="entry name" value="GATASE"/>
</dbReference>
<dbReference type="EMBL" id="PPRF01000012">
    <property type="protein sequence ID" value="PNZ29820.1"/>
    <property type="molecule type" value="Genomic_DNA"/>
</dbReference>
<keyword evidence="3" id="KW-0808">Transferase</keyword>
<dbReference type="NCBIfam" id="TIGR00566">
    <property type="entry name" value="trpG_papA"/>
    <property type="match status" value="1"/>
</dbReference>
<dbReference type="GO" id="GO:0000162">
    <property type="term" value="P:L-tryptophan biosynthetic process"/>
    <property type="evidence" value="ECO:0007669"/>
    <property type="project" value="TreeGrafter"/>
</dbReference>
<dbReference type="Pfam" id="PF00117">
    <property type="entry name" value="GATase"/>
    <property type="match status" value="1"/>
</dbReference>
<dbReference type="PRINTS" id="PR00096">
    <property type="entry name" value="GATASE"/>
</dbReference>
<dbReference type="InterPro" id="IPR006221">
    <property type="entry name" value="TrpG/PapA_dom"/>
</dbReference>